<dbReference type="Proteomes" id="UP000694888">
    <property type="component" value="Unplaced"/>
</dbReference>
<dbReference type="InterPro" id="IPR039675">
    <property type="entry name" value="CILP1/CILP2"/>
</dbReference>
<keyword evidence="2" id="KW-0964">Secreted</keyword>
<evidence type="ECO:0000256" key="5">
    <source>
        <dbReference type="SAM" id="MobiDB-lite"/>
    </source>
</evidence>
<evidence type="ECO:0000256" key="4">
    <source>
        <dbReference type="ARBA" id="ARBA00023180"/>
    </source>
</evidence>
<feature type="domain" description="WxxW" evidence="6">
    <location>
        <begin position="7"/>
        <end position="65"/>
    </location>
</feature>
<name>A0ABM1W4Q0_APLCA</name>
<feature type="domain" description="WxxW" evidence="6">
    <location>
        <begin position="129"/>
        <end position="212"/>
    </location>
</feature>
<protein>
    <submittedName>
        <fullName evidence="8">Nuclear pore complex protein DDB_G0274915</fullName>
    </submittedName>
</protein>
<evidence type="ECO:0000313" key="7">
    <source>
        <dbReference type="Proteomes" id="UP000694888"/>
    </source>
</evidence>
<dbReference type="PANTHER" id="PTHR15031">
    <property type="entry name" value="CARTILAGE INTERMEDIATE LAYER PROTEIN CLIP"/>
    <property type="match status" value="1"/>
</dbReference>
<feature type="compositionally biased region" description="Polar residues" evidence="5">
    <location>
        <begin position="221"/>
        <end position="317"/>
    </location>
</feature>
<accession>A0ABM1W4Q0</accession>
<evidence type="ECO:0000256" key="1">
    <source>
        <dbReference type="ARBA" id="ARBA00004613"/>
    </source>
</evidence>
<gene>
    <name evidence="8" type="primary">LOC101847087</name>
</gene>
<dbReference type="GeneID" id="101847087"/>
<evidence type="ECO:0000259" key="6">
    <source>
        <dbReference type="Pfam" id="PF13330"/>
    </source>
</evidence>
<dbReference type="RefSeq" id="XP_035829643.1">
    <property type="nucleotide sequence ID" value="XM_035973750.1"/>
</dbReference>
<evidence type="ECO:0000256" key="2">
    <source>
        <dbReference type="ARBA" id="ARBA00022525"/>
    </source>
</evidence>
<feature type="non-terminal residue" evidence="8">
    <location>
        <position position="432"/>
    </location>
</feature>
<feature type="region of interest" description="Disordered" evidence="5">
    <location>
        <begin position="221"/>
        <end position="332"/>
    </location>
</feature>
<evidence type="ECO:0000313" key="8">
    <source>
        <dbReference type="RefSeq" id="XP_035829643.1"/>
    </source>
</evidence>
<evidence type="ECO:0000256" key="3">
    <source>
        <dbReference type="ARBA" id="ARBA00022729"/>
    </source>
</evidence>
<keyword evidence="4" id="KW-0325">Glycoprotein</keyword>
<dbReference type="Pfam" id="PF13330">
    <property type="entry name" value="Mucin2_WxxW"/>
    <property type="match status" value="3"/>
</dbReference>
<dbReference type="PANTHER" id="PTHR15031:SF6">
    <property type="entry name" value="CARTILAGE INTERMEDIATE LAYER PROTEIN 1-LIKE ISOFORM X1"/>
    <property type="match status" value="1"/>
</dbReference>
<comment type="subcellular location">
    <subcellularLocation>
        <location evidence="1">Secreted</location>
    </subcellularLocation>
</comment>
<keyword evidence="3" id="KW-0732">Signal</keyword>
<feature type="domain" description="WxxW" evidence="6">
    <location>
        <begin position="312"/>
        <end position="395"/>
    </location>
</feature>
<reference evidence="8" key="1">
    <citation type="submission" date="2025-08" db="UniProtKB">
        <authorList>
            <consortium name="RefSeq"/>
        </authorList>
    </citation>
    <scope>IDENTIFICATION</scope>
</reference>
<organism evidence="7 8">
    <name type="scientific">Aplysia californica</name>
    <name type="common">California sea hare</name>
    <dbReference type="NCBI Taxonomy" id="6500"/>
    <lineage>
        <taxon>Eukaryota</taxon>
        <taxon>Metazoa</taxon>
        <taxon>Spiralia</taxon>
        <taxon>Lophotrochozoa</taxon>
        <taxon>Mollusca</taxon>
        <taxon>Gastropoda</taxon>
        <taxon>Heterobranchia</taxon>
        <taxon>Euthyneura</taxon>
        <taxon>Tectipleura</taxon>
        <taxon>Aplysiida</taxon>
        <taxon>Aplysioidea</taxon>
        <taxon>Aplysiidae</taxon>
        <taxon>Aplysia</taxon>
    </lineage>
</organism>
<dbReference type="InterPro" id="IPR025155">
    <property type="entry name" value="WxxW_domain"/>
</dbReference>
<proteinExistence type="predicted"/>
<keyword evidence="7" id="KW-1185">Reference proteome</keyword>
<sequence>MSKEELAKFCPNGKITDIQCIDAQTGDDSTSLAEASCTVEGGLSCTSLPFPGIPPCHDYKIRYMCTCSANPTPSAGQFGSPTPSPSAGQFGSPTPSPSAGQFGSPTPSPSAGQFGSPTPGSSQPCVSGWSSWINEHSPVGTDGDSEKMSKEELAKFCPNGKITDIQCIDAQTGDDSTSLAEASCTVEGGLSCTSLPFPGIPPCHDYKIRYMCTCSANPTPSAGQFGSPTPSPSAGQFGSPTPSPSAGQFGSPTPSPSAGQFGSPTPSPSAGQFGSPTPSPSAGQFGSPTPSPSAGQFGSPTPGSSQPCVSGWSSWINEHSPVGTDGDSEKMSKEELAKFCPNGKITDIQCIDAQTGDDSTSLAEASCTVEGGLSCTSLPFPGIPPCHDYKIRYMCSCSDAVTATPVPPVSVTPNQKIQVNCDWSPWLNAASP</sequence>
<feature type="region of interest" description="Disordered" evidence="5">
    <location>
        <begin position="74"/>
        <end position="127"/>
    </location>
</feature>